<reference evidence="8 9" key="1">
    <citation type="journal article" date="2014" name="Genome Announc.">
        <title>Draft Genome Sequence of the Iron-Oxidizing, Acidophilic, and Halotolerant 'Thiobacillus prosperus' Type Strain DSM 5130.</title>
        <authorList>
            <person name="Ossandon F.J."/>
            <person name="Cardenas J.P."/>
            <person name="Corbett M."/>
            <person name="Quatrini R."/>
            <person name="Holmes D.S."/>
            <person name="Watkin E."/>
        </authorList>
    </citation>
    <scope>NUCLEOTIDE SEQUENCE [LARGE SCALE GENOMIC DNA]</scope>
    <source>
        <strain evidence="8 9">DSM 5130</strain>
    </source>
</reference>
<evidence type="ECO:0000256" key="1">
    <source>
        <dbReference type="ARBA" id="ARBA00005952"/>
    </source>
</evidence>
<dbReference type="Pfam" id="PF01029">
    <property type="entry name" value="NusB"/>
    <property type="match status" value="1"/>
</dbReference>
<proteinExistence type="inferred from homology"/>
<keyword evidence="3 6" id="KW-0694">RNA-binding</keyword>
<comment type="caution">
    <text evidence="8">The sequence shown here is derived from an EMBL/GenBank/DDBJ whole genome shotgun (WGS) entry which is preliminary data.</text>
</comment>
<dbReference type="EMBL" id="JQSG02000006">
    <property type="protein sequence ID" value="OBS08713.1"/>
    <property type="molecule type" value="Genomic_DNA"/>
</dbReference>
<protein>
    <recommendedName>
        <fullName evidence="6">Transcription antitermination protein NusB</fullName>
    </recommendedName>
    <alternativeName>
        <fullName evidence="6">Antitermination factor NusB</fullName>
    </alternativeName>
</protein>
<dbReference type="GO" id="GO:0003723">
    <property type="term" value="F:RNA binding"/>
    <property type="evidence" value="ECO:0007669"/>
    <property type="project" value="UniProtKB-UniRule"/>
</dbReference>
<dbReference type="HAMAP" id="MF_00073">
    <property type="entry name" value="NusB"/>
    <property type="match status" value="1"/>
</dbReference>
<dbReference type="InterPro" id="IPR011605">
    <property type="entry name" value="NusB_fam"/>
</dbReference>
<feature type="domain" description="NusB/RsmB/TIM44" evidence="7">
    <location>
        <begin position="19"/>
        <end position="144"/>
    </location>
</feature>
<evidence type="ECO:0000256" key="2">
    <source>
        <dbReference type="ARBA" id="ARBA00022814"/>
    </source>
</evidence>
<dbReference type="InterPro" id="IPR035926">
    <property type="entry name" value="NusB-like_sf"/>
</dbReference>
<dbReference type="OrthoDB" id="9789556at2"/>
<keyword evidence="5 6" id="KW-0804">Transcription</keyword>
<dbReference type="CDD" id="cd00619">
    <property type="entry name" value="Terminator_NusB"/>
    <property type="match status" value="1"/>
</dbReference>
<gene>
    <name evidence="6" type="primary">nusB</name>
    <name evidence="8" type="ORF">Thpro_022963</name>
</gene>
<dbReference type="Proteomes" id="UP000029273">
    <property type="component" value="Unassembled WGS sequence"/>
</dbReference>
<comment type="function">
    <text evidence="6">Involved in transcription antitermination. Required for transcription of ribosomal RNA (rRNA) genes. Binds specifically to the boxA antiterminator sequence of the ribosomal RNA (rrn) operons.</text>
</comment>
<dbReference type="Gene3D" id="1.10.940.10">
    <property type="entry name" value="NusB-like"/>
    <property type="match status" value="1"/>
</dbReference>
<evidence type="ECO:0000259" key="7">
    <source>
        <dbReference type="Pfam" id="PF01029"/>
    </source>
</evidence>
<sequence length="155" mass="17568">MTEPETPRLTARQISRARHAARRLAVQSLYQWQITGDQPKDILAQFKGERPLGDADVEYFRELLLGVPEHRAAIDAAISPYLDRPLERVDPVERAILRLAGYEMMQRLDVPYRVIINEAVDLAKVFGAEQGHRFINGVLDKAVRQLRAVEIGGAR</sequence>
<dbReference type="RefSeq" id="WP_052064482.1">
    <property type="nucleotide sequence ID" value="NZ_JQSG02000006.1"/>
</dbReference>
<dbReference type="InterPro" id="IPR006027">
    <property type="entry name" value="NusB_RsmB_TIM44"/>
</dbReference>
<evidence type="ECO:0000256" key="4">
    <source>
        <dbReference type="ARBA" id="ARBA00023015"/>
    </source>
</evidence>
<evidence type="ECO:0000313" key="9">
    <source>
        <dbReference type="Proteomes" id="UP000029273"/>
    </source>
</evidence>
<evidence type="ECO:0000256" key="5">
    <source>
        <dbReference type="ARBA" id="ARBA00023163"/>
    </source>
</evidence>
<dbReference type="PANTHER" id="PTHR11078">
    <property type="entry name" value="N UTILIZATION SUBSTANCE PROTEIN B-RELATED"/>
    <property type="match status" value="1"/>
</dbReference>
<accession>A0A1A6C2D1</accession>
<evidence type="ECO:0000256" key="6">
    <source>
        <dbReference type="HAMAP-Rule" id="MF_00073"/>
    </source>
</evidence>
<comment type="similarity">
    <text evidence="1 6">Belongs to the NusB family.</text>
</comment>
<name>A0A1A6C2D1_9GAMM</name>
<evidence type="ECO:0000313" key="8">
    <source>
        <dbReference type="EMBL" id="OBS08713.1"/>
    </source>
</evidence>
<dbReference type="GO" id="GO:0006353">
    <property type="term" value="P:DNA-templated transcription termination"/>
    <property type="evidence" value="ECO:0007669"/>
    <property type="project" value="UniProtKB-UniRule"/>
</dbReference>
<dbReference type="STRING" id="160660.BJI67_04785"/>
<keyword evidence="9" id="KW-1185">Reference proteome</keyword>
<keyword evidence="4 6" id="KW-0805">Transcription regulation</keyword>
<dbReference type="NCBIfam" id="TIGR01951">
    <property type="entry name" value="nusB"/>
    <property type="match status" value="1"/>
</dbReference>
<dbReference type="GO" id="GO:0005829">
    <property type="term" value="C:cytosol"/>
    <property type="evidence" value="ECO:0007669"/>
    <property type="project" value="TreeGrafter"/>
</dbReference>
<dbReference type="PANTHER" id="PTHR11078:SF3">
    <property type="entry name" value="ANTITERMINATION NUSB DOMAIN-CONTAINING PROTEIN"/>
    <property type="match status" value="1"/>
</dbReference>
<dbReference type="GO" id="GO:0031564">
    <property type="term" value="P:transcription antitermination"/>
    <property type="evidence" value="ECO:0007669"/>
    <property type="project" value="UniProtKB-KW"/>
</dbReference>
<dbReference type="SUPFAM" id="SSF48013">
    <property type="entry name" value="NusB-like"/>
    <property type="match status" value="1"/>
</dbReference>
<organism evidence="8 9">
    <name type="scientific">Acidihalobacter prosperus</name>
    <dbReference type="NCBI Taxonomy" id="160660"/>
    <lineage>
        <taxon>Bacteria</taxon>
        <taxon>Pseudomonadati</taxon>
        <taxon>Pseudomonadota</taxon>
        <taxon>Gammaproteobacteria</taxon>
        <taxon>Chromatiales</taxon>
        <taxon>Ectothiorhodospiraceae</taxon>
        <taxon>Acidihalobacter</taxon>
    </lineage>
</organism>
<keyword evidence="2 6" id="KW-0889">Transcription antitermination</keyword>
<evidence type="ECO:0000256" key="3">
    <source>
        <dbReference type="ARBA" id="ARBA00022884"/>
    </source>
</evidence>
<dbReference type="AlphaFoldDB" id="A0A1A6C2D1"/>